<name>A0A914YSN9_9BILA</name>
<sequence>MTKTERQFVKVEKGEKVEIIAIEPFQHNSPEYKCCCNAIHFKKGAAIIGILTIIAALITITLSAIWNYWWPIIPAIIFLGTAVFILYAHKSEKQNFYLPYSIITGILILTAFLFVILSIVLIIFIPTWSQDFVQNVRSREYADEQQKHDATRVFYTWLIIALLIFILIGSWFVWVVYKAFMYMRDMHLARHPYKFLYTNGIKDGLEHTQNSGMSGPPQHHHTNGTNVEKY</sequence>
<accession>A0A914YSN9</accession>
<evidence type="ECO:0000313" key="3">
    <source>
        <dbReference type="Proteomes" id="UP000887577"/>
    </source>
</evidence>
<proteinExistence type="predicted"/>
<evidence type="ECO:0000256" key="1">
    <source>
        <dbReference type="SAM" id="MobiDB-lite"/>
    </source>
</evidence>
<reference evidence="4" key="1">
    <citation type="submission" date="2022-11" db="UniProtKB">
        <authorList>
            <consortium name="WormBaseParasite"/>
        </authorList>
    </citation>
    <scope>IDENTIFICATION</scope>
</reference>
<keyword evidence="2" id="KW-0472">Membrane</keyword>
<keyword evidence="3" id="KW-1185">Reference proteome</keyword>
<organism evidence="3 4">
    <name type="scientific">Panagrolaimus superbus</name>
    <dbReference type="NCBI Taxonomy" id="310955"/>
    <lineage>
        <taxon>Eukaryota</taxon>
        <taxon>Metazoa</taxon>
        <taxon>Ecdysozoa</taxon>
        <taxon>Nematoda</taxon>
        <taxon>Chromadorea</taxon>
        <taxon>Rhabditida</taxon>
        <taxon>Tylenchina</taxon>
        <taxon>Panagrolaimomorpha</taxon>
        <taxon>Panagrolaimoidea</taxon>
        <taxon>Panagrolaimidae</taxon>
        <taxon>Panagrolaimus</taxon>
    </lineage>
</organism>
<dbReference type="Pfam" id="PF25093">
    <property type="entry name" value="DUF7807"/>
    <property type="match status" value="1"/>
</dbReference>
<dbReference type="PANTHER" id="PTHR34851">
    <property type="entry name" value="PROTEIN CBG05235-RELATED"/>
    <property type="match status" value="1"/>
</dbReference>
<evidence type="ECO:0000313" key="4">
    <source>
        <dbReference type="WBParaSite" id="PSU_v2.g2667.t1"/>
    </source>
</evidence>
<dbReference type="InterPro" id="IPR056709">
    <property type="entry name" value="DUF7807"/>
</dbReference>
<dbReference type="PANTHER" id="PTHR34851:SF5">
    <property type="entry name" value="MARVEL DOMAIN-CONTAINING PROTEIN"/>
    <property type="match status" value="1"/>
</dbReference>
<dbReference type="Proteomes" id="UP000887577">
    <property type="component" value="Unplaced"/>
</dbReference>
<dbReference type="AlphaFoldDB" id="A0A914YSN9"/>
<keyword evidence="2" id="KW-0812">Transmembrane</keyword>
<protein>
    <submittedName>
        <fullName evidence="4">Uncharacterized protein</fullName>
    </submittedName>
</protein>
<feature type="transmembrane region" description="Helical" evidence="2">
    <location>
        <begin position="154"/>
        <end position="177"/>
    </location>
</feature>
<feature type="transmembrane region" description="Helical" evidence="2">
    <location>
        <begin position="45"/>
        <end position="62"/>
    </location>
</feature>
<dbReference type="WBParaSite" id="PSU_v2.g2667.t1">
    <property type="protein sequence ID" value="PSU_v2.g2667.t1"/>
    <property type="gene ID" value="PSU_v2.g2667"/>
</dbReference>
<feature type="transmembrane region" description="Helical" evidence="2">
    <location>
        <begin position="100"/>
        <end position="125"/>
    </location>
</feature>
<feature type="region of interest" description="Disordered" evidence="1">
    <location>
        <begin position="208"/>
        <end position="230"/>
    </location>
</feature>
<evidence type="ECO:0000256" key="2">
    <source>
        <dbReference type="SAM" id="Phobius"/>
    </source>
</evidence>
<feature type="transmembrane region" description="Helical" evidence="2">
    <location>
        <begin position="68"/>
        <end position="88"/>
    </location>
</feature>
<keyword evidence="2" id="KW-1133">Transmembrane helix</keyword>